<dbReference type="EMBL" id="CAMKVN010000185">
    <property type="protein sequence ID" value="CAI2164910.1"/>
    <property type="molecule type" value="Genomic_DNA"/>
</dbReference>
<organism evidence="1 2">
    <name type="scientific">Funneliformis geosporum</name>
    <dbReference type="NCBI Taxonomy" id="1117311"/>
    <lineage>
        <taxon>Eukaryota</taxon>
        <taxon>Fungi</taxon>
        <taxon>Fungi incertae sedis</taxon>
        <taxon>Mucoromycota</taxon>
        <taxon>Glomeromycotina</taxon>
        <taxon>Glomeromycetes</taxon>
        <taxon>Glomerales</taxon>
        <taxon>Glomeraceae</taxon>
        <taxon>Funneliformis</taxon>
    </lineage>
</organism>
<protein>
    <submittedName>
        <fullName evidence="1">11715_t:CDS:1</fullName>
    </submittedName>
</protein>
<dbReference type="OrthoDB" id="2445215at2759"/>
<comment type="caution">
    <text evidence="1">The sequence shown here is derived from an EMBL/GenBank/DDBJ whole genome shotgun (WGS) entry which is preliminary data.</text>
</comment>
<sequence>MSVSPIIDKIKKVGYENPYFLKLKQDHLLKIMLLGPAILALHQKRGYDESMFLDQTDKICNELVQPFKTIPKRAHELKSLIDQPLLRKLPAAAYEELKSFRSMDRDFLNITSECMMHHLYDCLIRIPLTTVSRHLENHLLFEYDRDNADPRSTTISSRKLVPLTNKFDASLPLDSALILRVVINIARILITLKGIIPSEVIPIGKRQRLGKSEITFYDDLVVKKEAALSISIPVSPIDRVEVPLENEIELRTRSNSFLRMS</sequence>
<keyword evidence="2" id="KW-1185">Reference proteome</keyword>
<dbReference type="AlphaFoldDB" id="A0A9W4WIU4"/>
<proteinExistence type="predicted"/>
<evidence type="ECO:0000313" key="2">
    <source>
        <dbReference type="Proteomes" id="UP001153678"/>
    </source>
</evidence>
<name>A0A9W4WIU4_9GLOM</name>
<accession>A0A9W4WIU4</accession>
<evidence type="ECO:0000313" key="1">
    <source>
        <dbReference type="EMBL" id="CAI2164910.1"/>
    </source>
</evidence>
<reference evidence="1" key="1">
    <citation type="submission" date="2022-08" db="EMBL/GenBank/DDBJ databases">
        <authorList>
            <person name="Kallberg Y."/>
            <person name="Tangrot J."/>
            <person name="Rosling A."/>
        </authorList>
    </citation>
    <scope>NUCLEOTIDE SEQUENCE</scope>
    <source>
        <strain evidence="1">Wild A</strain>
    </source>
</reference>
<dbReference type="Proteomes" id="UP001153678">
    <property type="component" value="Unassembled WGS sequence"/>
</dbReference>
<gene>
    <name evidence="1" type="ORF">FWILDA_LOCUS1804</name>
</gene>